<sequence>MTTSSPLDVPSILSTGLVTAIDHVGIAVPDLDVAIEWYHEHLGMILVHEEINEGQGVREAMLSFPGAEPGSSQIQLMAPLNESSPIAKFLSTKGAGLQQLAYRVTDIDALSDQLRAAGVRVLYDEPRIGTANSRINFLHPKDTGGVLIELVQPTQSH</sequence>
<dbReference type="PATRIC" id="fig|1774.35.peg.1371"/>
<evidence type="ECO:0000256" key="2">
    <source>
        <dbReference type="ARBA" id="ARBA00022723"/>
    </source>
</evidence>
<evidence type="ECO:0000313" key="5">
    <source>
        <dbReference type="Proteomes" id="UP000180043"/>
    </source>
</evidence>
<dbReference type="PROSITE" id="PS51819">
    <property type="entry name" value="VOC"/>
    <property type="match status" value="1"/>
</dbReference>
<evidence type="ECO:0000256" key="1">
    <source>
        <dbReference type="ARBA" id="ARBA00009308"/>
    </source>
</evidence>
<evidence type="ECO:0000313" key="4">
    <source>
        <dbReference type="EMBL" id="OHU59969.1"/>
    </source>
</evidence>
<comment type="caution">
    <text evidence="4">The sequence shown here is derived from an EMBL/GenBank/DDBJ whole genome shotgun (WGS) entry which is preliminary data.</text>
</comment>
<keyword evidence="2" id="KW-0479">Metal-binding</keyword>
<dbReference type="AlphaFoldDB" id="A0A0E3XLT4"/>
<name>A0A0E3XLT4_MYCCH</name>
<dbReference type="PANTHER" id="PTHR43048:SF3">
    <property type="entry name" value="METHYLMALONYL-COA EPIMERASE, MITOCHONDRIAL"/>
    <property type="match status" value="1"/>
</dbReference>
<dbReference type="Pfam" id="PF13669">
    <property type="entry name" value="Glyoxalase_4"/>
    <property type="match status" value="1"/>
</dbReference>
<dbReference type="PANTHER" id="PTHR43048">
    <property type="entry name" value="METHYLMALONYL-COA EPIMERASE"/>
    <property type="match status" value="1"/>
</dbReference>
<feature type="domain" description="VOC" evidence="3">
    <location>
        <begin position="20"/>
        <end position="153"/>
    </location>
</feature>
<comment type="similarity">
    <text evidence="1">Belongs to the methylmalonyl-CoA epimerase family.</text>
</comment>
<dbReference type="InterPro" id="IPR029068">
    <property type="entry name" value="Glyas_Bleomycin-R_OHBP_Dase"/>
</dbReference>
<dbReference type="RefSeq" id="WP_046252983.1">
    <property type="nucleotide sequence ID" value="NZ_BSAK01000026.1"/>
</dbReference>
<dbReference type="Proteomes" id="UP000180043">
    <property type="component" value="Unassembled WGS sequence"/>
</dbReference>
<dbReference type="GeneID" id="31678989"/>
<dbReference type="InterPro" id="IPR037523">
    <property type="entry name" value="VOC_core"/>
</dbReference>
<gene>
    <name evidence="4" type="ORF">BKG82_05500</name>
</gene>
<dbReference type="GO" id="GO:0046872">
    <property type="term" value="F:metal ion binding"/>
    <property type="evidence" value="ECO:0007669"/>
    <property type="project" value="UniProtKB-KW"/>
</dbReference>
<evidence type="ECO:0000259" key="3">
    <source>
        <dbReference type="PROSITE" id="PS51819"/>
    </source>
</evidence>
<dbReference type="CDD" id="cd07249">
    <property type="entry name" value="MMCE"/>
    <property type="match status" value="1"/>
</dbReference>
<reference evidence="4 5" key="1">
    <citation type="submission" date="2016-10" db="EMBL/GenBank/DDBJ databases">
        <title>Evaluation of Human, Veterinary and Environmental Mycobacterium chelonae Isolates by Core Genome Phylogenomic Analysis, Targeted Gene Comparison, and Anti-microbial Susceptibility Patterns: A Tale of Mistaken Identities.</title>
        <authorList>
            <person name="Fogelson S.B."/>
            <person name="Camus A.C."/>
            <person name="Lorenz W."/>
            <person name="Vasireddy R."/>
            <person name="Vasireddy S."/>
            <person name="Smith T."/>
            <person name="Brown-Elliott B.A."/>
            <person name="Wallace R.J.Jr."/>
            <person name="Hasan N.A."/>
            <person name="Reischl U."/>
            <person name="Sanchez S."/>
        </authorList>
    </citation>
    <scope>NUCLEOTIDE SEQUENCE [LARGE SCALE GENOMIC DNA]</scope>
    <source>
        <strain evidence="4 5">15515</strain>
    </source>
</reference>
<dbReference type="EMBL" id="MLIQ01000011">
    <property type="protein sequence ID" value="OHU59969.1"/>
    <property type="molecule type" value="Genomic_DNA"/>
</dbReference>
<organism evidence="4 5">
    <name type="scientific">Mycobacteroides chelonae</name>
    <name type="common">Mycobacterium chelonae</name>
    <dbReference type="NCBI Taxonomy" id="1774"/>
    <lineage>
        <taxon>Bacteria</taxon>
        <taxon>Bacillati</taxon>
        <taxon>Actinomycetota</taxon>
        <taxon>Actinomycetes</taxon>
        <taxon>Mycobacteriales</taxon>
        <taxon>Mycobacteriaceae</taxon>
        <taxon>Mycobacteroides</taxon>
    </lineage>
</organism>
<dbReference type="Gene3D" id="3.10.180.10">
    <property type="entry name" value="2,3-Dihydroxybiphenyl 1,2-Dioxygenase, domain 1"/>
    <property type="match status" value="1"/>
</dbReference>
<protein>
    <submittedName>
        <fullName evidence="4">Methylmalonyl-CoA epimerase</fullName>
    </submittedName>
</protein>
<dbReference type="GO" id="GO:0004493">
    <property type="term" value="F:methylmalonyl-CoA epimerase activity"/>
    <property type="evidence" value="ECO:0007669"/>
    <property type="project" value="TreeGrafter"/>
</dbReference>
<accession>A0A0E3XLT4</accession>
<dbReference type="HOGENOM" id="CLU_046006_5_2_11"/>
<dbReference type="NCBIfam" id="TIGR03081">
    <property type="entry name" value="metmalonyl_epim"/>
    <property type="match status" value="1"/>
</dbReference>
<proteinExistence type="inferred from homology"/>
<dbReference type="InterPro" id="IPR051785">
    <property type="entry name" value="MMCE/EMCE_epimerase"/>
</dbReference>
<dbReference type="OrthoDB" id="9788468at2"/>
<dbReference type="GO" id="GO:0046491">
    <property type="term" value="P:L-methylmalonyl-CoA metabolic process"/>
    <property type="evidence" value="ECO:0007669"/>
    <property type="project" value="TreeGrafter"/>
</dbReference>
<dbReference type="InterPro" id="IPR017515">
    <property type="entry name" value="MeMalonyl-CoA_epimerase"/>
</dbReference>
<dbReference type="SUPFAM" id="SSF54593">
    <property type="entry name" value="Glyoxalase/Bleomycin resistance protein/Dihydroxybiphenyl dioxygenase"/>
    <property type="match status" value="1"/>
</dbReference>